<evidence type="ECO:0000256" key="2">
    <source>
        <dbReference type="ARBA" id="ARBA00001997"/>
    </source>
</evidence>
<dbReference type="GO" id="GO:0019305">
    <property type="term" value="P:dTDP-rhamnose biosynthetic process"/>
    <property type="evidence" value="ECO:0007669"/>
    <property type="project" value="UniProtKB-UniRule"/>
</dbReference>
<accession>A0A401XIE0</accession>
<evidence type="ECO:0000313" key="8">
    <source>
        <dbReference type="EMBL" id="GCD76763.1"/>
    </source>
</evidence>
<dbReference type="InterPro" id="IPR011051">
    <property type="entry name" value="RmlC_Cupin_sf"/>
</dbReference>
<comment type="similarity">
    <text evidence="7">Belongs to the dTDP-4-dehydrorhamnose 3,5-epimerase family.</text>
</comment>
<dbReference type="NCBIfam" id="TIGR01221">
    <property type="entry name" value="rmlC"/>
    <property type="match status" value="1"/>
</dbReference>
<dbReference type="InterPro" id="IPR000888">
    <property type="entry name" value="RmlC-like"/>
</dbReference>
<dbReference type="SUPFAM" id="SSF51182">
    <property type="entry name" value="RmlC-like cupins"/>
    <property type="match status" value="1"/>
</dbReference>
<evidence type="ECO:0000256" key="5">
    <source>
        <dbReference type="PIRSR" id="PIRSR600888-1"/>
    </source>
</evidence>
<feature type="active site" description="Proton acceptor" evidence="5">
    <location>
        <position position="64"/>
    </location>
</feature>
<dbReference type="GO" id="GO:0000271">
    <property type="term" value="P:polysaccharide biosynthetic process"/>
    <property type="evidence" value="ECO:0007669"/>
    <property type="project" value="TreeGrafter"/>
</dbReference>
<dbReference type="GO" id="GO:0005829">
    <property type="term" value="C:cytosol"/>
    <property type="evidence" value="ECO:0007669"/>
    <property type="project" value="TreeGrafter"/>
</dbReference>
<keyword evidence="9" id="KW-1185">Reference proteome</keyword>
<feature type="active site" description="Proton donor" evidence="5">
    <location>
        <position position="134"/>
    </location>
</feature>
<comment type="pathway">
    <text evidence="7">Carbohydrate biosynthesis; dTDP-L-rhamnose biosynthesis.</text>
</comment>
<dbReference type="EC" id="5.1.3.13" evidence="3 7"/>
<keyword evidence="7" id="KW-0413">Isomerase</keyword>
<evidence type="ECO:0000313" key="9">
    <source>
        <dbReference type="Proteomes" id="UP000286715"/>
    </source>
</evidence>
<evidence type="ECO:0000256" key="1">
    <source>
        <dbReference type="ARBA" id="ARBA00001298"/>
    </source>
</evidence>
<dbReference type="Pfam" id="PF00908">
    <property type="entry name" value="dTDP_sugar_isom"/>
    <property type="match status" value="1"/>
</dbReference>
<dbReference type="EMBL" id="BHZE01000002">
    <property type="protein sequence ID" value="GCD76763.1"/>
    <property type="molecule type" value="Genomic_DNA"/>
</dbReference>
<evidence type="ECO:0000256" key="4">
    <source>
        <dbReference type="ARBA" id="ARBA00019595"/>
    </source>
</evidence>
<evidence type="ECO:0000256" key="6">
    <source>
        <dbReference type="PIRSR" id="PIRSR600888-3"/>
    </source>
</evidence>
<gene>
    <name evidence="8" type="ORF">JCM31826_02450</name>
</gene>
<dbReference type="PANTHER" id="PTHR21047">
    <property type="entry name" value="DTDP-6-DEOXY-D-GLUCOSE-3,5 EPIMERASE"/>
    <property type="match status" value="1"/>
</dbReference>
<proteinExistence type="inferred from homology"/>
<feature type="site" description="Participates in a stacking interaction with the thymidine ring of dTDP-4-oxo-6-deoxyglucose" evidence="6">
    <location>
        <position position="140"/>
    </location>
</feature>
<protein>
    <recommendedName>
        <fullName evidence="4 7">dTDP-4-dehydrorhamnose 3,5-epimerase</fullName>
        <ecNumber evidence="3 7">5.1.3.13</ecNumber>
    </recommendedName>
    <alternativeName>
        <fullName evidence="7">Thymidine diphospho-4-keto-rhamnose 3,5-epimerase</fullName>
    </alternativeName>
</protein>
<comment type="catalytic activity">
    <reaction evidence="1 7">
        <text>dTDP-4-dehydro-6-deoxy-alpha-D-glucose = dTDP-4-dehydro-beta-L-rhamnose</text>
        <dbReference type="Rhea" id="RHEA:16969"/>
        <dbReference type="ChEBI" id="CHEBI:57649"/>
        <dbReference type="ChEBI" id="CHEBI:62830"/>
        <dbReference type="EC" id="5.1.3.13"/>
    </reaction>
</comment>
<dbReference type="GO" id="GO:0008830">
    <property type="term" value="F:dTDP-4-dehydrorhamnose 3,5-epimerase activity"/>
    <property type="evidence" value="ECO:0007669"/>
    <property type="project" value="UniProtKB-UniRule"/>
</dbReference>
<comment type="function">
    <text evidence="2 7">Catalyzes the epimerization of the C3' and C5'positions of dTDP-6-deoxy-D-xylo-4-hexulose, forming dTDP-6-deoxy-L-lyxo-4-hexulose.</text>
</comment>
<evidence type="ECO:0000256" key="3">
    <source>
        <dbReference type="ARBA" id="ARBA00012098"/>
    </source>
</evidence>
<organism evidence="8 9">
    <name type="scientific">Thermaurantimonas aggregans</name>
    <dbReference type="NCBI Taxonomy" id="2173829"/>
    <lineage>
        <taxon>Bacteria</taxon>
        <taxon>Pseudomonadati</taxon>
        <taxon>Bacteroidota</taxon>
        <taxon>Flavobacteriia</taxon>
        <taxon>Flavobacteriales</taxon>
        <taxon>Schleiferiaceae</taxon>
        <taxon>Thermaurantimonas</taxon>
    </lineage>
</organism>
<dbReference type="UniPathway" id="UPA00124"/>
<dbReference type="Proteomes" id="UP000286715">
    <property type="component" value="Unassembled WGS sequence"/>
</dbReference>
<dbReference type="AlphaFoldDB" id="A0A401XIE0"/>
<name>A0A401XIE0_9FLAO</name>
<reference evidence="8 9" key="1">
    <citation type="submission" date="2018-11" db="EMBL/GenBank/DDBJ databases">
        <title>Schleiferia aggregans sp. nov., a moderately thermophilic heterotrophic bacterium isolated from microbial mats at a terrestrial hot spring.</title>
        <authorList>
            <person name="Iino T."/>
            <person name="Ohkuma M."/>
            <person name="Haruta S."/>
        </authorList>
    </citation>
    <scope>NUCLEOTIDE SEQUENCE [LARGE SCALE GENOMIC DNA]</scope>
    <source>
        <strain evidence="8 9">LA</strain>
    </source>
</reference>
<dbReference type="InterPro" id="IPR014710">
    <property type="entry name" value="RmlC-like_jellyroll"/>
</dbReference>
<dbReference type="Gene3D" id="2.60.120.10">
    <property type="entry name" value="Jelly Rolls"/>
    <property type="match status" value="1"/>
</dbReference>
<comment type="subunit">
    <text evidence="7">Homodimer.</text>
</comment>
<dbReference type="CDD" id="cd00438">
    <property type="entry name" value="cupin_RmlC"/>
    <property type="match status" value="1"/>
</dbReference>
<sequence length="189" mass="21499">MGTLKIIETGIEGLFVIEPKVFSDARGHFFESYNKEKFFALGIRYEFVQDNQSLSNAGVVRGLHFQRPPHAQGKLVRVVKGAVLDVAVDIRKGSPTYGKFFAHELTEENFNLMWIPPGFAHGFKTLRDNTLFQYKCTDTYHPETEGAIRWNDPDIGIDWGIENPILSAKDQTAPFFKDFDSPFIYGENC</sequence>
<dbReference type="PANTHER" id="PTHR21047:SF2">
    <property type="entry name" value="THYMIDINE DIPHOSPHO-4-KETO-RHAMNOSE 3,5-EPIMERASE"/>
    <property type="match status" value="1"/>
</dbReference>
<comment type="caution">
    <text evidence="8">The sequence shown here is derived from an EMBL/GenBank/DDBJ whole genome shotgun (WGS) entry which is preliminary data.</text>
</comment>
<evidence type="ECO:0000256" key="7">
    <source>
        <dbReference type="RuleBase" id="RU364069"/>
    </source>
</evidence>